<dbReference type="EMBL" id="QRBI01000152">
    <property type="protein sequence ID" value="RMB98686.1"/>
    <property type="molecule type" value="Genomic_DNA"/>
</dbReference>
<accession>A0A3M0JUT4</accession>
<evidence type="ECO:0000313" key="3">
    <source>
        <dbReference type="Proteomes" id="UP000269221"/>
    </source>
</evidence>
<reference evidence="2 3" key="1">
    <citation type="submission" date="2018-07" db="EMBL/GenBank/DDBJ databases">
        <title>A high quality draft genome assembly of the barn swallow (H. rustica rustica).</title>
        <authorList>
            <person name="Formenti G."/>
            <person name="Chiara M."/>
            <person name="Poveda L."/>
            <person name="Francoijs K.-J."/>
            <person name="Bonisoli-Alquati A."/>
            <person name="Canova L."/>
            <person name="Gianfranceschi L."/>
            <person name="Horner D.S."/>
            <person name="Saino N."/>
        </authorList>
    </citation>
    <scope>NUCLEOTIDE SEQUENCE [LARGE SCALE GENOMIC DNA]</scope>
    <source>
        <strain evidence="2">Chelidonia</strain>
        <tissue evidence="2">Blood</tissue>
    </source>
</reference>
<sequence length="124" mass="14288">MTTRSSASIPFAKALENQARRQVGTEEDVRVEWDLGNAVRKKRHEDEKRQEGKERNRQQAKIKGEKLPTTQKSFTPIGMVTTVKSLVILLLYLGKDDDSFHFIHISDPKVMIESTQMKDLRHPD</sequence>
<protein>
    <submittedName>
        <fullName evidence="2">Uncharacterized protein</fullName>
    </submittedName>
</protein>
<keyword evidence="3" id="KW-1185">Reference proteome</keyword>
<dbReference type="AlphaFoldDB" id="A0A3M0JUT4"/>
<name>A0A3M0JUT4_HIRRU</name>
<comment type="caution">
    <text evidence="2">The sequence shown here is derived from an EMBL/GenBank/DDBJ whole genome shotgun (WGS) entry which is preliminary data.</text>
</comment>
<feature type="compositionally biased region" description="Basic and acidic residues" evidence="1">
    <location>
        <begin position="44"/>
        <end position="66"/>
    </location>
</feature>
<proteinExistence type="predicted"/>
<feature type="region of interest" description="Disordered" evidence="1">
    <location>
        <begin position="36"/>
        <end position="69"/>
    </location>
</feature>
<evidence type="ECO:0000256" key="1">
    <source>
        <dbReference type="SAM" id="MobiDB-lite"/>
    </source>
</evidence>
<dbReference type="Proteomes" id="UP000269221">
    <property type="component" value="Unassembled WGS sequence"/>
</dbReference>
<organism evidence="2 3">
    <name type="scientific">Hirundo rustica rustica</name>
    <dbReference type="NCBI Taxonomy" id="333673"/>
    <lineage>
        <taxon>Eukaryota</taxon>
        <taxon>Metazoa</taxon>
        <taxon>Chordata</taxon>
        <taxon>Craniata</taxon>
        <taxon>Vertebrata</taxon>
        <taxon>Euteleostomi</taxon>
        <taxon>Archelosauria</taxon>
        <taxon>Archosauria</taxon>
        <taxon>Dinosauria</taxon>
        <taxon>Saurischia</taxon>
        <taxon>Theropoda</taxon>
        <taxon>Coelurosauria</taxon>
        <taxon>Aves</taxon>
        <taxon>Neognathae</taxon>
        <taxon>Neoaves</taxon>
        <taxon>Telluraves</taxon>
        <taxon>Australaves</taxon>
        <taxon>Passeriformes</taxon>
        <taxon>Sylvioidea</taxon>
        <taxon>Hirundinidae</taxon>
        <taxon>Hirundo</taxon>
    </lineage>
</organism>
<evidence type="ECO:0000313" key="2">
    <source>
        <dbReference type="EMBL" id="RMB98686.1"/>
    </source>
</evidence>
<gene>
    <name evidence="2" type="ORF">DUI87_24904</name>
</gene>